<dbReference type="Proteomes" id="UP000521199">
    <property type="component" value="Unassembled WGS sequence"/>
</dbReference>
<dbReference type="Pfam" id="PF00144">
    <property type="entry name" value="Beta-lactamase"/>
    <property type="match status" value="1"/>
</dbReference>
<gene>
    <name evidence="3" type="ORF">HNQ52_001407</name>
</gene>
<evidence type="ECO:0000259" key="2">
    <source>
        <dbReference type="Pfam" id="PF00144"/>
    </source>
</evidence>
<dbReference type="SUPFAM" id="SSF56601">
    <property type="entry name" value="beta-lactamase/transpeptidase-like"/>
    <property type="match status" value="1"/>
</dbReference>
<evidence type="ECO:0000313" key="3">
    <source>
        <dbReference type="EMBL" id="MBB5207878.1"/>
    </source>
</evidence>
<dbReference type="EMBL" id="JACHHP010000002">
    <property type="protein sequence ID" value="MBB5207878.1"/>
    <property type="molecule type" value="Genomic_DNA"/>
</dbReference>
<dbReference type="RefSeq" id="WP_183960396.1">
    <property type="nucleotide sequence ID" value="NZ_JACHHP010000002.1"/>
</dbReference>
<dbReference type="Gene3D" id="3.40.710.10">
    <property type="entry name" value="DD-peptidase/beta-lactamase superfamily"/>
    <property type="match status" value="1"/>
</dbReference>
<name>A0A7W8G0K9_9GAMM</name>
<dbReference type="InterPro" id="IPR012338">
    <property type="entry name" value="Beta-lactam/transpept-like"/>
</dbReference>
<reference evidence="3 4" key="1">
    <citation type="submission" date="2020-08" db="EMBL/GenBank/DDBJ databases">
        <title>Genomic Encyclopedia of Type Strains, Phase IV (KMG-IV): sequencing the most valuable type-strain genomes for metagenomic binning, comparative biology and taxonomic classification.</title>
        <authorList>
            <person name="Goeker M."/>
        </authorList>
    </citation>
    <scope>NUCLEOTIDE SEQUENCE [LARGE SCALE GENOMIC DNA]</scope>
    <source>
        <strain evidence="3 4">DSM 24163</strain>
    </source>
</reference>
<feature type="signal peptide" evidence="1">
    <location>
        <begin position="1"/>
        <end position="21"/>
    </location>
</feature>
<organism evidence="3 4">
    <name type="scientific">Chiayiivirga flava</name>
    <dbReference type="NCBI Taxonomy" id="659595"/>
    <lineage>
        <taxon>Bacteria</taxon>
        <taxon>Pseudomonadati</taxon>
        <taxon>Pseudomonadota</taxon>
        <taxon>Gammaproteobacteria</taxon>
        <taxon>Lysobacterales</taxon>
        <taxon>Lysobacteraceae</taxon>
        <taxon>Chiayiivirga</taxon>
    </lineage>
</organism>
<dbReference type="InterPro" id="IPR001466">
    <property type="entry name" value="Beta-lactam-related"/>
</dbReference>
<dbReference type="PANTHER" id="PTHR46825:SF9">
    <property type="entry name" value="BETA-LACTAMASE-RELATED DOMAIN-CONTAINING PROTEIN"/>
    <property type="match status" value="1"/>
</dbReference>
<accession>A0A7W8G0K9</accession>
<evidence type="ECO:0000256" key="1">
    <source>
        <dbReference type="SAM" id="SignalP"/>
    </source>
</evidence>
<proteinExistence type="predicted"/>
<dbReference type="PANTHER" id="PTHR46825">
    <property type="entry name" value="D-ALANYL-D-ALANINE-CARBOXYPEPTIDASE/ENDOPEPTIDASE AMPH"/>
    <property type="match status" value="1"/>
</dbReference>
<comment type="caution">
    <text evidence="3">The sequence shown here is derived from an EMBL/GenBank/DDBJ whole genome shotgun (WGS) entry which is preliminary data.</text>
</comment>
<dbReference type="InterPro" id="IPR006311">
    <property type="entry name" value="TAT_signal"/>
</dbReference>
<dbReference type="PROSITE" id="PS51318">
    <property type="entry name" value="TAT"/>
    <property type="match status" value="1"/>
</dbReference>
<dbReference type="AlphaFoldDB" id="A0A7W8G0K9"/>
<feature type="domain" description="Beta-lactamase-related" evidence="2">
    <location>
        <begin position="41"/>
        <end position="368"/>
    </location>
</feature>
<dbReference type="InterPro" id="IPR050491">
    <property type="entry name" value="AmpC-like"/>
</dbReference>
<feature type="chain" id="PRO_5031451686" evidence="1">
    <location>
        <begin position="22"/>
        <end position="390"/>
    </location>
</feature>
<protein>
    <submittedName>
        <fullName evidence="3">CubicO group peptidase (Beta-lactamase class C family)</fullName>
    </submittedName>
</protein>
<evidence type="ECO:0000313" key="4">
    <source>
        <dbReference type="Proteomes" id="UP000521199"/>
    </source>
</evidence>
<sequence>MLSRRSLLVSTSAALASTAFARPAIAAAAPPAPWGERGALLDRLVDEAVQSQRVPGVALVVWEGGRAVYGRWAGTANLETGTAVDAGSVFRVGSISKQVTAVLLLQLAAQGRLALSDAASDHLPFLKRHAPFSLLELLQHTAGVHDGEYDLSGLGASHVEQARRIAQQQPFFDFDPGTAWLYSNANYLLAGAVIEQVAGKPLAALAAETLFAPLQLGHTAFDAPMQIVPGRVSGYTPTGVATAPFDNADYFDVRLAGAAGALRSTADDLCRWLEAVFGEGGLPAEFARRMVEPGRLRNGEPASTRRFSEADRAMGDTQYGLGLMLDRATRDQSLIVQHHGGINGFAAFAARHVPSGLSYACLCNADTYPGLPLRDVRRTIFRDILPIATG</sequence>
<keyword evidence="4" id="KW-1185">Reference proteome</keyword>
<keyword evidence="1" id="KW-0732">Signal</keyword>